<dbReference type="InterPro" id="IPR036388">
    <property type="entry name" value="WH-like_DNA-bd_sf"/>
</dbReference>
<dbReference type="RefSeq" id="WP_157355106.1">
    <property type="nucleotide sequence ID" value="NZ_WRPP01000001.1"/>
</dbReference>
<protein>
    <submittedName>
        <fullName evidence="1">MarR family transcriptional regulator</fullName>
    </submittedName>
</protein>
<dbReference type="Gene3D" id="1.10.10.10">
    <property type="entry name" value="Winged helix-like DNA-binding domain superfamily/Winged helix DNA-binding domain"/>
    <property type="match status" value="1"/>
</dbReference>
<keyword evidence="2" id="KW-1185">Reference proteome</keyword>
<sequence length="143" mass="16000">MTTPKPIGYWFKHIDKTLEDNFTTLLAADGLRRRHWQIMHTLSGSPLDASGLDLALSPFLDDRDPTAAPYVGVLLERGWVIVDDATRYALTPAGVEAHAKLLRRIQIQRAAVTDGLTEDDYRTLLDLLQRVSANVDAFAETLR</sequence>
<dbReference type="Proteomes" id="UP000466794">
    <property type="component" value="Unassembled WGS sequence"/>
</dbReference>
<dbReference type="EMBL" id="WRPP01000001">
    <property type="protein sequence ID" value="MVU76357.1"/>
    <property type="molecule type" value="Genomic_DNA"/>
</dbReference>
<proteinExistence type="predicted"/>
<reference evidence="1 2" key="1">
    <citation type="submission" date="2019-12" db="EMBL/GenBank/DDBJ databases">
        <title>Nocardia sp. nov. ET3-3 isolated from soil.</title>
        <authorList>
            <person name="Kanchanasin P."/>
            <person name="Tanasupawat S."/>
            <person name="Yuki M."/>
            <person name="Kudo T."/>
        </authorList>
    </citation>
    <scope>NUCLEOTIDE SEQUENCE [LARGE SCALE GENOMIC DNA]</scope>
    <source>
        <strain evidence="1 2">ET3-3</strain>
    </source>
</reference>
<gene>
    <name evidence="1" type="ORF">GPX89_03755</name>
</gene>
<evidence type="ECO:0000313" key="1">
    <source>
        <dbReference type="EMBL" id="MVU76357.1"/>
    </source>
</evidence>
<name>A0A7K1UPX4_9NOCA</name>
<organism evidence="1 2">
    <name type="scientific">Nocardia terrae</name>
    <dbReference type="NCBI Taxonomy" id="2675851"/>
    <lineage>
        <taxon>Bacteria</taxon>
        <taxon>Bacillati</taxon>
        <taxon>Actinomycetota</taxon>
        <taxon>Actinomycetes</taxon>
        <taxon>Mycobacteriales</taxon>
        <taxon>Nocardiaceae</taxon>
        <taxon>Nocardia</taxon>
    </lineage>
</organism>
<dbReference type="InterPro" id="IPR036390">
    <property type="entry name" value="WH_DNA-bd_sf"/>
</dbReference>
<dbReference type="SUPFAM" id="SSF46785">
    <property type="entry name" value="Winged helix' DNA-binding domain"/>
    <property type="match status" value="1"/>
</dbReference>
<comment type="caution">
    <text evidence="1">The sequence shown here is derived from an EMBL/GenBank/DDBJ whole genome shotgun (WGS) entry which is preliminary data.</text>
</comment>
<dbReference type="AlphaFoldDB" id="A0A7K1UPX4"/>
<evidence type="ECO:0000313" key="2">
    <source>
        <dbReference type="Proteomes" id="UP000466794"/>
    </source>
</evidence>
<accession>A0A7K1UPX4</accession>